<feature type="compositionally biased region" description="Pro residues" evidence="1">
    <location>
        <begin position="1814"/>
        <end position="1951"/>
    </location>
</feature>
<feature type="region of interest" description="Disordered" evidence="1">
    <location>
        <begin position="2621"/>
        <end position="2682"/>
    </location>
</feature>
<dbReference type="GeneID" id="5717308"/>
<evidence type="ECO:0000313" key="4">
    <source>
        <dbReference type="Proteomes" id="UP000006906"/>
    </source>
</evidence>
<reference evidence="3 4" key="1">
    <citation type="journal article" date="2007" name="Science">
        <title>The Chlamydomonas genome reveals the evolution of key animal and plant functions.</title>
        <authorList>
            <person name="Merchant S.S."/>
            <person name="Prochnik S.E."/>
            <person name="Vallon O."/>
            <person name="Harris E.H."/>
            <person name="Karpowicz S.J."/>
            <person name="Witman G.B."/>
            <person name="Terry A."/>
            <person name="Salamov A."/>
            <person name="Fritz-Laylin L.K."/>
            <person name="Marechal-Drouard L."/>
            <person name="Marshall W.F."/>
            <person name="Qu L.H."/>
            <person name="Nelson D.R."/>
            <person name="Sanderfoot A.A."/>
            <person name="Spalding M.H."/>
            <person name="Kapitonov V.V."/>
            <person name="Ren Q."/>
            <person name="Ferris P."/>
            <person name="Lindquist E."/>
            <person name="Shapiro H."/>
            <person name="Lucas S.M."/>
            <person name="Grimwood J."/>
            <person name="Schmutz J."/>
            <person name="Cardol P."/>
            <person name="Cerutti H."/>
            <person name="Chanfreau G."/>
            <person name="Chen C.L."/>
            <person name="Cognat V."/>
            <person name="Croft M.T."/>
            <person name="Dent R."/>
            <person name="Dutcher S."/>
            <person name="Fernandez E."/>
            <person name="Fukuzawa H."/>
            <person name="Gonzalez-Ballester D."/>
            <person name="Gonzalez-Halphen D."/>
            <person name="Hallmann A."/>
            <person name="Hanikenne M."/>
            <person name="Hippler M."/>
            <person name="Inwood W."/>
            <person name="Jabbari K."/>
            <person name="Kalanon M."/>
            <person name="Kuras R."/>
            <person name="Lefebvre P.A."/>
            <person name="Lemaire S.D."/>
            <person name="Lobanov A.V."/>
            <person name="Lohr M."/>
            <person name="Manuell A."/>
            <person name="Meier I."/>
            <person name="Mets L."/>
            <person name="Mittag M."/>
            <person name="Mittelmeier T."/>
            <person name="Moroney J.V."/>
            <person name="Moseley J."/>
            <person name="Napoli C."/>
            <person name="Nedelcu A.M."/>
            <person name="Niyogi K."/>
            <person name="Novoselov S.V."/>
            <person name="Paulsen I.T."/>
            <person name="Pazour G."/>
            <person name="Purton S."/>
            <person name="Ral J.P."/>
            <person name="Riano-Pachon D.M."/>
            <person name="Riekhof W."/>
            <person name="Rymarquis L."/>
            <person name="Schroda M."/>
            <person name="Stern D."/>
            <person name="Umen J."/>
            <person name="Willows R."/>
            <person name="Wilson N."/>
            <person name="Zimmer S.L."/>
            <person name="Allmer J."/>
            <person name="Balk J."/>
            <person name="Bisova K."/>
            <person name="Chen C.J."/>
            <person name="Elias M."/>
            <person name="Gendler K."/>
            <person name="Hauser C."/>
            <person name="Lamb M.R."/>
            <person name="Ledford H."/>
            <person name="Long J.C."/>
            <person name="Minagawa J."/>
            <person name="Page M.D."/>
            <person name="Pan J."/>
            <person name="Pootakham W."/>
            <person name="Roje S."/>
            <person name="Rose A."/>
            <person name="Stahlberg E."/>
            <person name="Terauchi A.M."/>
            <person name="Yang P."/>
            <person name="Ball S."/>
            <person name="Bowler C."/>
            <person name="Dieckmann C.L."/>
            <person name="Gladyshev V.N."/>
            <person name="Green P."/>
            <person name="Jorgensen R."/>
            <person name="Mayfield S."/>
            <person name="Mueller-Roeber B."/>
            <person name="Rajamani S."/>
            <person name="Sayre R.T."/>
            <person name="Brokstein P."/>
            <person name="Dubchak I."/>
            <person name="Goodstein D."/>
            <person name="Hornick L."/>
            <person name="Huang Y.W."/>
            <person name="Jhaveri J."/>
            <person name="Luo Y."/>
            <person name="Martinez D."/>
            <person name="Ngau W.C."/>
            <person name="Otillar B."/>
            <person name="Poliakov A."/>
            <person name="Porter A."/>
            <person name="Szajkowski L."/>
            <person name="Werner G."/>
            <person name="Zhou K."/>
            <person name="Grigoriev I.V."/>
            <person name="Rokhsar D.S."/>
            <person name="Grossman A.R."/>
        </authorList>
    </citation>
    <scope>NUCLEOTIDE SEQUENCE [LARGE SCALE GENOMIC DNA]</scope>
    <source>
        <strain evidence="4">CC-503</strain>
    </source>
</reference>
<proteinExistence type="predicted"/>
<sequence>MAQSRRRKRLADALAWPGASAAALATLLLISVGLARAAGTPRGPSVAFFVGTPDSSDPWPRAYLASALEARYRVTYLQKDDAFSYKKEEYDALVIPAPDKNLGGAYPANTAAAAAFLEAGGNIILTKWASDSALAYSYITKVLTDPSGCCKNSNLDTSKCLPQIYSPSSIASTGGYVSSQSFHTAVPLRADSKTTVGYPPYVNQLYGGSGIATLGCSGKTGGFQSLYEIIAEQPLVEGVTRGVGQLYYVAYNWDDEGGNPKQGWTDVVVAMVQDAYNRPGALALAPVAAPQTAPSVQPGDLTSINMGESYLPVSRGRMSWSSGGGLTGLGAALKGPVVSTAAASGVYNARRWNAAEWGCHDVAQAGFIKGAFWVAFDLGLARPVARAALQYFEYWDSSTLKLNPGAVLQMEVRVDDKPFSGVADTGTVLCSKAPPVFVTSGSKGPTPTIACPSIAAADGGAVVGRYVAVRLLDVSAGAWGSQVYKAAMCGVDVWALVRSTAGPVALASRHRPVCTGSLYKDSGFTAAFGRRPPDNATAGLAVDGLYHDNREGAGAGMCGLSFAQDGPWISVDLGSVQQVMWVELTKSADPNYDDQLNTVFVIVYGTSANPYSCNSFGGLQYDKVVGLSTCGGLSEAGGKGLALTAGMTFLADCGTAGVSGHIVTVYRPPTTRSPTLGYWGVLRLCEIDVYTLQPTYGLQQVSMHRYVDFGPAKSGVSMLPDSTNVVGAATYPYTAKGLVVDGIKPAAGAALESYMCPRVYDTSTAPSANSYGAGDGVFMVVDLGVSGGVDLMDAVYGHAVEAVVVHFASSLVSRTNFQAEEGPYIDVRVGNTASGNRLAISPGATGSENPLCAYHVGHMLGLDPHDDRWWLADGTVKRRYACSGLPGRYVVLSTPRRWQFESDQPANSLFYSPAVCEIEVYARVASGSASSLALVSSSRTATQSGDATAIVGGASLAGRNPNTLVRENSSATLAMEQGVCAYAGALGFNNYYVLDLGADYAVAFVRTLASLNSQLGASARVLSSAWDGKTHPINVTAGFTDCTVTSDGVATYLQGSKSIRDATAEAACIDTKTSAMAVGRYVALWQADATLTAEPLVLCRVYVYVNGSSIPEQGDVAGSAGQPFAASGFGINATSLSGAASSSSSSGSSTYYLGGGIVLGTKSSRKVTGRTPASLGEAPLEFILPGGGIVKGGVRRRDLLAARPAADLVDALAVVTVDGGGRTTVDDEETGGGGSSSDPGCVRQPTAAGSDCEGEDGVRRVVGCCSSTAADALDADGSSSGTDATPAADAGTASLADYGADGAYEDYATTAAAGTAEAAATTGGRRGARWRRRRGLLHQDDTAQPLAVVTSGAGAASSGTSRQLLAEMAEAEAQRGGLRRLLFTAPSQNTSVWSVDLGRSQRVDGVVLVVTVVTSSYFEYGQIQITVGDDASGATGAVVLSGGVINLLTERWYFAAGSALGRYVTVTRTVAFSLPLNSVEVYVIPDNNEGQVVSGRPTNQAGGVVTGAGGSSNAVNGYYSQDAVIAAGNANLFWGSATPAVVNPWWAVDLGVAMKFLFVDITPSTAALAGYELRLTNSSVSTGLEGVVAVARTATPVVALGTTARVPMPPGADAARQLIVRLVTDPNTASLALGQVDVVVDATVLAQTQNSGVSYPPSRTYDSAATTSGGALSAPLATDGTSTPAAAASCAFVAAPGSGGSATAVWLTADLGSTVSIRRVELTMPLDAAYAAYSTALEVRLGNTEPAAAGEGADNGVVVAGPFSLTAGEAVIKYLATATSGRYLTVRSTNASPIALCEMAVYGPSDFDVLLIAPSPPPPSPPRPPSPTPPVPPSPAPPSPTPPAPPSPEPPSPKPPTPPPAPPRPPAPPLPPSPSPSPPPSPPLPPAPPPSPPPSPSPPPPLPPSPEPPSPEPPSPEPPSPAPPSPSPPPPNLTPRPPPSPHPPTPPPPAPIVYQTGAVASSSQTVSAVAATTVAVAAVSSVTASVAGSVAASVAASVASSTAASAAAATAGGIAGGMGSSTMGAASGSLSAGGAVAASFFMSHLQFFAMTDNAAANSTTSYKSVNGELSWLNLGFSTFALKNVPPLQRKAYNQIINCVLLVLIVLAVHLFAVVVLRCLLKTWTVPAWLVFPYLEIFMFFFSLVSLAGAAAILLSSAATTPGGGGAVIAPAVVGAVTALLLICFVAAATFIVHRLRKAARQLGLLYEHRPPTLGKARFFAKKPAPAAQHAGSSSDRTPPAPIAEALEREGAGASSRTASGAPSAAAIPPWERGSAISSPQWAGGSSGHDSGSSSAAGAHLRLAAAGGSAGGSRRLSISNAAPAKSIAVAPAPVPLATAAAGTTPLTLRPGGGGGPGSHSSDDASDELGSGRETGRAGSKSVGVQDKFHLHHHHKNPNTEHAGGDGKEKQQQHELDGKVAGEHKEAEEKKSWLERFEVGHWNRPGEEALLGKMEPWRSYKYKQDGMSVRAAVRCLYPVDFAAEAARLRAEYEAKRRARRRQRRDKRRDAATAAAAGAGTVGSSVAAPPSRGGSRNAWGSFVGSVASMTGRRASAVAATGGGSGGDAAAAHWHMARVKIDAAQAMERQRQRVEKIDEAADGIRSIRGMLQAITRAASRVYSRRVPAESPETGGGAATGGVAGGGGGGARSSVEEDWRVRTNPLSVPGEGEEGPGGGDGDGRASTGAEEGVVTAVSFAVPPARSGASAMSVMSVDEAAFGQPGGLSMSHGIAGGPGGFGSAIGSSAIGSKSGGPASASGGRPTASVSAGRHVGFAAVGTAVTAAQAISNAERPPWRPGGGKARRGATAADSDGIPSPPPAPLPPAPAPLPPLPPVRGARPAAIAVAAAGPHAIGSAEFDQASESRRMTWAGTGAEHLDPNAMHRPGSAKQRQHAEHGADGGVSSPGGGSPTAEAHAGAAARGRALLWGPSADLASPSGSDAAAAAAAAVAAGAPPNAILSPHASEQPQHGGGGGGFQGFQLPDGAVRRGCVAAAPLPLMSFGHNLKHATAAAADEALAAAAAAGGAPPDYDGPRPYTPVPQALPLPPRAETPPLARPTPPAGAQQAQLLSLQSFAPRASDSGTSIWANAADPKLLHVGAAAAAQPPQPPSAGSAGSAAGSRQSTPPTDAEGLTLQASTSGNHLNAAYGSAAPAVPQMLPPLKEEPRSGAVEGQESERSSPVRPDRFKAPPINLISFGVNHDSDTLITGGGPKVLTGSVTAGGGAAGSLAARPPSARRSTSGQNSPHATVAGMEEEFGGAEDGAAGGPAGRRLAVRRHGSRPGSPLAVTATVATVAAQPPPVPSWPRKAPGTTAGGDHTDDCDYSSDDDSEPLSDEEEWKRTNPEPPDEATLRVIARAEIYERFGMVFAENQGHRMLAITFWVAVVINAIVPAVLLGLQSGGGLAAGSAAALSANIALLCVKGGYALYMTVVLPYINVILIAAEVICAWLETAVVACIVVITLDSANDKLPSAPPPPPGVTVVAAPLQAAPPPPGASATQSHAAAIRMAGDFMMVAELSVLGVQILAMLLTAIIPAVIALVGVARIKLRMWRHYHTHGNLQRALTAERANAAGREAAVAKAMAELSAEEQAAAQQQQQQQGGGARGLVRAGAAAGGVRRSQDGDAGGSEQPLAAEGVVVQPQSQPQSHKLHGGGWGGSGSASSTASGRGVKSAPKLESTGSLRERRGL</sequence>
<feature type="transmembrane region" description="Helical" evidence="2">
    <location>
        <begin position="3517"/>
        <end position="3540"/>
    </location>
</feature>
<dbReference type="Gene3D" id="2.60.120.260">
    <property type="entry name" value="Galactose-binding domain-like"/>
    <property type="match status" value="3"/>
</dbReference>
<feature type="compositionally biased region" description="Pro residues" evidence="1">
    <location>
        <begin position="2812"/>
        <end position="2831"/>
    </location>
</feature>
<feature type="region of interest" description="Disordered" evidence="1">
    <location>
        <begin position="3152"/>
        <end position="3184"/>
    </location>
</feature>
<keyword evidence="2" id="KW-1133">Transmembrane helix</keyword>
<gene>
    <name evidence="3" type="ORF">CHLRE_17g700700v5</name>
</gene>
<evidence type="ECO:0000256" key="2">
    <source>
        <dbReference type="SAM" id="Phobius"/>
    </source>
</evidence>
<feature type="region of interest" description="Disordered" evidence="1">
    <location>
        <begin position="3098"/>
        <end position="3131"/>
    </location>
</feature>
<feature type="region of interest" description="Disordered" evidence="1">
    <location>
        <begin position="2954"/>
        <end position="2977"/>
    </location>
</feature>
<feature type="compositionally biased region" description="Low complexity" evidence="1">
    <location>
        <begin position="3602"/>
        <end position="3614"/>
    </location>
</feature>
<feature type="compositionally biased region" description="Gly residues" evidence="1">
    <location>
        <begin position="2629"/>
        <end position="2646"/>
    </location>
</feature>
<feature type="region of interest" description="Disordered" evidence="1">
    <location>
        <begin position="1220"/>
        <end position="1255"/>
    </location>
</feature>
<protein>
    <recommendedName>
        <fullName evidence="5">F5/8 type C domain-containing protein</fullName>
    </recommendedName>
</protein>
<feature type="compositionally biased region" description="Low complexity" evidence="1">
    <location>
        <begin position="3223"/>
        <end position="3238"/>
    </location>
</feature>
<dbReference type="Proteomes" id="UP000006906">
    <property type="component" value="Chromosome 17"/>
</dbReference>
<dbReference type="InterPro" id="IPR008979">
    <property type="entry name" value="Galactose-bd-like_sf"/>
</dbReference>
<feature type="compositionally biased region" description="Low complexity" evidence="1">
    <location>
        <begin position="2251"/>
        <end position="2269"/>
    </location>
</feature>
<feature type="region of interest" description="Disordered" evidence="1">
    <location>
        <begin position="3220"/>
        <end position="3281"/>
    </location>
</feature>
<dbReference type="OrthoDB" id="543041at2759"/>
<feature type="compositionally biased region" description="Low complexity" evidence="1">
    <location>
        <begin position="3656"/>
        <end position="3665"/>
    </location>
</feature>
<evidence type="ECO:0000256" key="1">
    <source>
        <dbReference type="SAM" id="MobiDB-lite"/>
    </source>
</evidence>
<dbReference type="Gramene" id="PNW69980">
    <property type="protein sequence ID" value="PNW69980"/>
    <property type="gene ID" value="CHLRE_17g700700v5"/>
</dbReference>
<organism evidence="3 4">
    <name type="scientific">Chlamydomonas reinhardtii</name>
    <name type="common">Chlamydomonas smithii</name>
    <dbReference type="NCBI Taxonomy" id="3055"/>
    <lineage>
        <taxon>Eukaryota</taxon>
        <taxon>Viridiplantae</taxon>
        <taxon>Chlorophyta</taxon>
        <taxon>core chlorophytes</taxon>
        <taxon>Chlorophyceae</taxon>
        <taxon>CS clade</taxon>
        <taxon>Chlamydomonadales</taxon>
        <taxon>Chlamydomonadaceae</taxon>
        <taxon>Chlamydomonas</taxon>
    </lineage>
</organism>
<keyword evidence="4" id="KW-1185">Reference proteome</keyword>
<feature type="region of interest" description="Disordered" evidence="1">
    <location>
        <begin position="2492"/>
        <end position="2534"/>
    </location>
</feature>
<dbReference type="SUPFAM" id="SSF49785">
    <property type="entry name" value="Galactose-binding domain-like"/>
    <property type="match status" value="3"/>
</dbReference>
<feature type="compositionally biased region" description="Basic residues" evidence="1">
    <location>
        <begin position="2494"/>
        <end position="2504"/>
    </location>
</feature>
<name>A0A2K3CNX6_CHLRE</name>
<dbReference type="InParanoid" id="A0A2K3CNX6"/>
<feature type="region of interest" description="Disordered" evidence="1">
    <location>
        <begin position="2784"/>
        <end position="2831"/>
    </location>
</feature>
<accession>A0A2K3CNX6</accession>
<dbReference type="InterPro" id="IPR051941">
    <property type="entry name" value="BG_Antigen-Binding_Lectin"/>
</dbReference>
<feature type="region of interest" description="Disordered" evidence="1">
    <location>
        <begin position="3020"/>
        <end position="3061"/>
    </location>
</feature>
<keyword evidence="2" id="KW-0812">Transmembrane</keyword>
<dbReference type="RefSeq" id="XP_042914368.1">
    <property type="nucleotide sequence ID" value="XM_043071909.1"/>
</dbReference>
<feature type="compositionally biased region" description="Basic and acidic residues" evidence="1">
    <location>
        <begin position="2401"/>
        <end position="2426"/>
    </location>
</feature>
<feature type="compositionally biased region" description="Gly residues" evidence="1">
    <location>
        <begin position="2896"/>
        <end position="2906"/>
    </location>
</feature>
<feature type="transmembrane region" description="Helical" evidence="2">
    <location>
        <begin position="2166"/>
        <end position="2192"/>
    </location>
</feature>
<dbReference type="PANTHER" id="PTHR45713:SF6">
    <property type="entry name" value="F5_8 TYPE C DOMAIN-CONTAINING PROTEIN"/>
    <property type="match status" value="1"/>
</dbReference>
<dbReference type="PaxDb" id="3055-EDP04878"/>
<evidence type="ECO:0000313" key="3">
    <source>
        <dbReference type="EMBL" id="PNW69980.1"/>
    </source>
</evidence>
<feature type="compositionally biased region" description="Low complexity" evidence="1">
    <location>
        <begin position="3585"/>
        <end position="3595"/>
    </location>
</feature>
<feature type="compositionally biased region" description="Low complexity" evidence="1">
    <location>
        <begin position="3098"/>
        <end position="3117"/>
    </location>
</feature>
<feature type="region of interest" description="Disordered" evidence="1">
    <location>
        <begin position="3293"/>
        <end position="3343"/>
    </location>
</feature>
<dbReference type="KEGG" id="cre:CHLRE_17g700700v5"/>
<feature type="region of interest" description="Disordered" evidence="1">
    <location>
        <begin position="3585"/>
        <end position="3684"/>
    </location>
</feature>
<feature type="compositionally biased region" description="Acidic residues" evidence="1">
    <location>
        <begin position="3316"/>
        <end position="3333"/>
    </location>
</feature>
<dbReference type="PRINTS" id="PR01217">
    <property type="entry name" value="PRICHEXTENSN"/>
</dbReference>
<feature type="compositionally biased region" description="Basic and acidic residues" evidence="1">
    <location>
        <begin position="3171"/>
        <end position="3184"/>
    </location>
</feature>
<dbReference type="PANTHER" id="PTHR45713">
    <property type="entry name" value="FTP DOMAIN-CONTAINING PROTEIN"/>
    <property type="match status" value="1"/>
</dbReference>
<feature type="region of interest" description="Disordered" evidence="1">
    <location>
        <begin position="2342"/>
        <end position="2426"/>
    </location>
</feature>
<feature type="transmembrane region" description="Helical" evidence="2">
    <location>
        <begin position="3400"/>
        <end position="3424"/>
    </location>
</feature>
<dbReference type="ExpressionAtlas" id="A0A2K3CNX6">
    <property type="expression patterns" value="baseline and differential"/>
</dbReference>
<feature type="compositionally biased region" description="Pro residues" evidence="1">
    <location>
        <begin position="3032"/>
        <end position="3057"/>
    </location>
</feature>
<dbReference type="EMBL" id="CM008978">
    <property type="protein sequence ID" value="PNW69980.1"/>
    <property type="molecule type" value="Genomic_DNA"/>
</dbReference>
<feature type="compositionally biased region" description="Gly residues" evidence="1">
    <location>
        <begin position="3256"/>
        <end position="3265"/>
    </location>
</feature>
<keyword evidence="2" id="KW-0472">Membrane</keyword>
<feature type="region of interest" description="Disordered" evidence="1">
    <location>
        <begin position="1812"/>
        <end position="1954"/>
    </location>
</feature>
<feature type="region of interest" description="Disordered" evidence="1">
    <location>
        <begin position="2247"/>
        <end position="2295"/>
    </location>
</feature>
<feature type="transmembrane region" description="Helical" evidence="2">
    <location>
        <begin position="3372"/>
        <end position="3394"/>
    </location>
</feature>
<feature type="transmembrane region" description="Helical" evidence="2">
    <location>
        <begin position="2132"/>
        <end position="2154"/>
    </location>
</feature>
<feature type="compositionally biased region" description="Low complexity" evidence="1">
    <location>
        <begin position="3633"/>
        <end position="3643"/>
    </location>
</feature>
<feature type="transmembrane region" description="Helical" evidence="2">
    <location>
        <begin position="3431"/>
        <end position="3457"/>
    </location>
</feature>
<evidence type="ECO:0008006" key="5">
    <source>
        <dbReference type="Google" id="ProtNLM"/>
    </source>
</evidence>
<feature type="transmembrane region" description="Helical" evidence="2">
    <location>
        <begin position="2099"/>
        <end position="2120"/>
    </location>
</feature>
<feature type="region of interest" description="Disordered" evidence="1">
    <location>
        <begin position="2872"/>
        <end position="2914"/>
    </location>
</feature>